<proteinExistence type="predicted"/>
<dbReference type="PANTHER" id="PTHR34203:SF15">
    <property type="entry name" value="SLL1173 PROTEIN"/>
    <property type="match status" value="1"/>
</dbReference>
<dbReference type="Proteomes" id="UP001347796">
    <property type="component" value="Unassembled WGS sequence"/>
</dbReference>
<dbReference type="NCBIfam" id="TIGR01444">
    <property type="entry name" value="fkbM_fam"/>
    <property type="match status" value="1"/>
</dbReference>
<evidence type="ECO:0000313" key="4">
    <source>
        <dbReference type="Proteomes" id="UP001347796"/>
    </source>
</evidence>
<dbReference type="SUPFAM" id="SSF53335">
    <property type="entry name" value="S-adenosyl-L-methionine-dependent methyltransferases"/>
    <property type="match status" value="1"/>
</dbReference>
<gene>
    <name evidence="3" type="ORF">SNE40_005170</name>
</gene>
<accession>A0AAN8QDF0</accession>
<evidence type="ECO:0000259" key="2">
    <source>
        <dbReference type="Pfam" id="PF05050"/>
    </source>
</evidence>
<comment type="caution">
    <text evidence="3">The sequence shown here is derived from an EMBL/GenBank/DDBJ whole genome shotgun (WGS) entry which is preliminary data.</text>
</comment>
<feature type="domain" description="Methyltransferase FkbM" evidence="2">
    <location>
        <begin position="548"/>
        <end position="715"/>
    </location>
</feature>
<feature type="compositionally biased region" description="Basic and acidic residues" evidence="1">
    <location>
        <begin position="119"/>
        <end position="128"/>
    </location>
</feature>
<name>A0AAN8QDF0_PATCE</name>
<reference evidence="3 4" key="1">
    <citation type="submission" date="2024-01" db="EMBL/GenBank/DDBJ databases">
        <title>The genome of the rayed Mediterranean limpet Patella caerulea (Linnaeus, 1758).</title>
        <authorList>
            <person name="Anh-Thu Weber A."/>
            <person name="Halstead-Nussloch G."/>
        </authorList>
    </citation>
    <scope>NUCLEOTIDE SEQUENCE [LARGE SCALE GENOMIC DNA]</scope>
    <source>
        <strain evidence="3">AATW-2023a</strain>
        <tissue evidence="3">Whole specimen</tissue>
    </source>
</reference>
<dbReference type="PANTHER" id="PTHR34203">
    <property type="entry name" value="METHYLTRANSFERASE, FKBM FAMILY PROTEIN"/>
    <property type="match status" value="1"/>
</dbReference>
<keyword evidence="4" id="KW-1185">Reference proteome</keyword>
<organism evidence="3 4">
    <name type="scientific">Patella caerulea</name>
    <name type="common">Rayed Mediterranean limpet</name>
    <dbReference type="NCBI Taxonomy" id="87958"/>
    <lineage>
        <taxon>Eukaryota</taxon>
        <taxon>Metazoa</taxon>
        <taxon>Spiralia</taxon>
        <taxon>Lophotrochozoa</taxon>
        <taxon>Mollusca</taxon>
        <taxon>Gastropoda</taxon>
        <taxon>Patellogastropoda</taxon>
        <taxon>Patelloidea</taxon>
        <taxon>Patellidae</taxon>
        <taxon>Patella</taxon>
    </lineage>
</organism>
<sequence>MRRSKFKKLCVIIFVVLLLAGGYYIYGMKFKTLYDKYSRLLKEQEEYDRHQSLQNILKKHGRDHYEAQRHKVQGRHEVVNGVEFFIDEKHEDPKEPVNNVARDDAINVDNKYKNWNPNEDDHGNKIPDDDPYAFQGHHGHEHQHPPIAQQPNHHDHGLQDPPIPHQIENLESEGEHKKEREVIGGVEVVVEHNGEAASLNSPPSNRQGANNILQPEQVGLDADKRVQDTIVKDVEKSAIPLDQLQSEESDALKKVHELMKKYQDKMIKPGNNNADNTNLNQVAGAVARGGLGETGHGVPHVGGVIGQGAPAVGGAIGQGVPGVGEAVAQVVPDTGAAIRQAIPDTRGAIGQAVPGVGGAVGQVDSGVGVGADQNNPQVAGNAVDAEKSNVESLLKNLVLDGPLNDDKIMNLVITGKVKGKAAMELMKYHSRNKPQPPPVLPPALPPIDLVKPTTAAPVFAQGENNSNKVGANGPDQAFNVYDTHQNADLTFNCVSLNLILNSTKICVNDPLLDKPISENLARKGVWEAQNLLEFQRALEACVDCGVIDLGANLGVYSLTAAAYGRPVLAVEPLLQSIGPFHKSIQMNELTENITLLRNAISDVRGYAEVKYPTPLGNLGSAYVVPVDYNEAMKHSMDIHRQIVKTITLDDLVKILKFQKAILKVDISGSEHLMFKSSKTFLNVIDVPFIFMHWAHEESKVETLETADILLKAGYKPKITIGGTLIEIEALTRDQGLLIWAKQYPQQ</sequence>
<feature type="region of interest" description="Disordered" evidence="1">
    <location>
        <begin position="114"/>
        <end position="166"/>
    </location>
</feature>
<dbReference type="Pfam" id="PF05050">
    <property type="entry name" value="Methyltransf_21"/>
    <property type="match status" value="1"/>
</dbReference>
<evidence type="ECO:0000256" key="1">
    <source>
        <dbReference type="SAM" id="MobiDB-lite"/>
    </source>
</evidence>
<dbReference type="EMBL" id="JAZGQO010000003">
    <property type="protein sequence ID" value="KAK6189132.1"/>
    <property type="molecule type" value="Genomic_DNA"/>
</dbReference>
<evidence type="ECO:0000313" key="3">
    <source>
        <dbReference type="EMBL" id="KAK6189132.1"/>
    </source>
</evidence>
<dbReference type="Gene3D" id="3.40.50.150">
    <property type="entry name" value="Vaccinia Virus protein VP39"/>
    <property type="match status" value="1"/>
</dbReference>
<dbReference type="InterPro" id="IPR052514">
    <property type="entry name" value="SAM-dependent_MTase"/>
</dbReference>
<dbReference type="InterPro" id="IPR006342">
    <property type="entry name" value="FkbM_mtfrase"/>
</dbReference>
<protein>
    <recommendedName>
        <fullName evidence="2">Methyltransferase FkbM domain-containing protein</fullName>
    </recommendedName>
</protein>
<dbReference type="AlphaFoldDB" id="A0AAN8QDF0"/>
<dbReference type="InterPro" id="IPR029063">
    <property type="entry name" value="SAM-dependent_MTases_sf"/>
</dbReference>